<dbReference type="InterPro" id="IPR031876">
    <property type="entry name" value="DUF4760"/>
</dbReference>
<evidence type="ECO:0000313" key="3">
    <source>
        <dbReference type="Proteomes" id="UP000092616"/>
    </source>
</evidence>
<evidence type="ECO:0008006" key="4">
    <source>
        <dbReference type="Google" id="ProtNLM"/>
    </source>
</evidence>
<organism evidence="2 3">
    <name type="scientific">Faucicola atlantae</name>
    <dbReference type="NCBI Taxonomy" id="34059"/>
    <lineage>
        <taxon>Bacteria</taxon>
        <taxon>Pseudomonadati</taxon>
        <taxon>Pseudomonadota</taxon>
        <taxon>Gammaproteobacteria</taxon>
        <taxon>Moraxellales</taxon>
        <taxon>Moraxellaceae</taxon>
        <taxon>Faucicola</taxon>
    </lineage>
</organism>
<protein>
    <recommendedName>
        <fullName evidence="4">DUF4760 domain-containing protein</fullName>
    </recommendedName>
</protein>
<dbReference type="AlphaFoldDB" id="A0A1B8QCZ6"/>
<evidence type="ECO:0000256" key="1">
    <source>
        <dbReference type="SAM" id="Phobius"/>
    </source>
</evidence>
<keyword evidence="1" id="KW-1133">Transmembrane helix</keyword>
<name>A0A1B8QCZ6_9GAMM</name>
<comment type="caution">
    <text evidence="2">The sequence shown here is derived from an EMBL/GenBank/DDBJ whole genome shotgun (WGS) entry which is preliminary data.</text>
</comment>
<keyword evidence="3" id="KW-1185">Reference proteome</keyword>
<sequence>MQTSIYVIQTLIFLVTAVIAFFTLNRSERMARKRATIDLVLAENQDDKFRDIKEKFGMMRLNGDNFTALAMPCTTTEEEATKVHADKKETVITILNQYEFIASAIFEDALDEDLYKRMKKGVVVRDWETLKPFVMELRSRNKRPKIFCEIERLANRWQENPPN</sequence>
<feature type="transmembrane region" description="Helical" evidence="1">
    <location>
        <begin position="6"/>
        <end position="24"/>
    </location>
</feature>
<proteinExistence type="predicted"/>
<gene>
    <name evidence="2" type="ORF">A9306_08960</name>
</gene>
<accession>A0A1B8QCZ6</accession>
<keyword evidence="1" id="KW-0472">Membrane</keyword>
<keyword evidence="1" id="KW-0812">Transmembrane</keyword>
<reference evidence="2 3" key="1">
    <citation type="submission" date="2016-06" db="EMBL/GenBank/DDBJ databases">
        <title>Draft genome of Moraxella atlantae CCUG 59586.</title>
        <authorList>
            <person name="Salva-Serra F."/>
            <person name="Engstrom-Jakobsson H."/>
            <person name="Thorell K."/>
            <person name="Gonzales-Siles L."/>
            <person name="Karlsson R."/>
            <person name="Boulund F."/>
            <person name="Engstrand L."/>
            <person name="Kristiansson E."/>
            <person name="Moore E."/>
        </authorList>
    </citation>
    <scope>NUCLEOTIDE SEQUENCE [LARGE SCALE GENOMIC DNA]</scope>
    <source>
        <strain evidence="2 3">CCUG 59586</strain>
    </source>
</reference>
<dbReference type="Pfam" id="PF15956">
    <property type="entry name" value="DUF4760"/>
    <property type="match status" value="1"/>
</dbReference>
<dbReference type="EMBL" id="LZNA01000042">
    <property type="protein sequence ID" value="OBX79184.1"/>
    <property type="molecule type" value="Genomic_DNA"/>
</dbReference>
<evidence type="ECO:0000313" key="2">
    <source>
        <dbReference type="EMBL" id="OBX79184.1"/>
    </source>
</evidence>
<dbReference type="Proteomes" id="UP000092616">
    <property type="component" value="Unassembled WGS sequence"/>
</dbReference>